<organism evidence="2 3">
    <name type="scientific">Bordetella ansorpii</name>
    <dbReference type="NCBI Taxonomy" id="288768"/>
    <lineage>
        <taxon>Bacteria</taxon>
        <taxon>Pseudomonadati</taxon>
        <taxon>Pseudomonadota</taxon>
        <taxon>Betaproteobacteria</taxon>
        <taxon>Burkholderiales</taxon>
        <taxon>Alcaligenaceae</taxon>
        <taxon>Bordetella</taxon>
    </lineage>
</organism>
<dbReference type="Proteomes" id="UP000077037">
    <property type="component" value="Unassembled WGS sequence"/>
</dbReference>
<reference evidence="2 3" key="1">
    <citation type="submission" date="2016-03" db="EMBL/GenBank/DDBJ databases">
        <authorList>
            <consortium name="Pathogen Informatics"/>
        </authorList>
    </citation>
    <scope>NUCLEOTIDE SEQUENCE [LARGE SCALE GENOMIC DNA]</scope>
    <source>
        <strain evidence="2 3">NCTC13364</strain>
    </source>
</reference>
<dbReference type="Pfam" id="PF02464">
    <property type="entry name" value="CinA"/>
    <property type="match status" value="1"/>
</dbReference>
<dbReference type="OrthoDB" id="9801454at2"/>
<dbReference type="InterPro" id="IPR008136">
    <property type="entry name" value="CinA_C"/>
</dbReference>
<dbReference type="NCBIfam" id="TIGR00199">
    <property type="entry name" value="PncC_domain"/>
    <property type="match status" value="1"/>
</dbReference>
<dbReference type="Gene3D" id="3.90.950.20">
    <property type="entry name" value="CinA-like"/>
    <property type="match status" value="1"/>
</dbReference>
<dbReference type="AlphaFoldDB" id="A0A157P2J9"/>
<name>A0A157P2J9_9BORD</name>
<dbReference type="SUPFAM" id="SSF142433">
    <property type="entry name" value="CinA-like"/>
    <property type="match status" value="1"/>
</dbReference>
<proteinExistence type="predicted"/>
<dbReference type="RefSeq" id="WP_066411622.1">
    <property type="nucleotide sequence ID" value="NZ_FKBS01000014.1"/>
</dbReference>
<evidence type="ECO:0000313" key="2">
    <source>
        <dbReference type="EMBL" id="SAI27785.1"/>
    </source>
</evidence>
<accession>A0A157P2J9</accession>
<dbReference type="EMBL" id="FKBS01000014">
    <property type="protein sequence ID" value="SAI27785.1"/>
    <property type="molecule type" value="Genomic_DNA"/>
</dbReference>
<evidence type="ECO:0000259" key="1">
    <source>
        <dbReference type="Pfam" id="PF02464"/>
    </source>
</evidence>
<sequence>MNAHEVQHGLSLAPALLTEATIRGLAEMVGQALMEKEWMMGTAESCTGGLLAGAITSVPGSSQWFERGYVTYSNTAKTSDLGVSPDTLDHHGAVSEPTAQEMANGVLLATPEAYVAVSTTGIAGPDGGTPGKPVGMVCFGFATRAGEGIATRSATHVFSGDRTQVRQGAVEFALRTLLDMLGASVNRY</sequence>
<protein>
    <submittedName>
        <fullName evidence="2">Competence/damage inducible protein CinA</fullName>
    </submittedName>
</protein>
<gene>
    <name evidence="2" type="primary">ygaD</name>
    <name evidence="2" type="ORF">SAMEA1982600_02195</name>
</gene>
<dbReference type="InterPro" id="IPR036653">
    <property type="entry name" value="CinA-like_C"/>
</dbReference>
<evidence type="ECO:0000313" key="3">
    <source>
        <dbReference type="Proteomes" id="UP000077037"/>
    </source>
</evidence>
<feature type="domain" description="CinA C-terminal" evidence="1">
    <location>
        <begin position="25"/>
        <end position="181"/>
    </location>
</feature>